<protein>
    <recommendedName>
        <fullName evidence="2">Poly(3-hydroxyalkanoate) polymerase subunit PhaE</fullName>
    </recommendedName>
</protein>
<evidence type="ECO:0000313" key="6">
    <source>
        <dbReference type="Proteomes" id="UP000466535"/>
    </source>
</evidence>
<sequence length="178" mass="20202">MSNQQQEWGDLFGQMNEAVAESFEKNLEAQSALMESWMGSFDSSLPDDEVMEDGMEGMADAYEVWMDAAEETFERTADAAQGEDVAPQEFRDIWLRSANEAFSEVLSTTAFAHANGQLVQQVMEMQEEMTEMTEDQLATMGIATNEDVQEVGERLIELERRQHEVENKLDRILDAVEE</sequence>
<name>A0A6B0T8I5_9EURY</name>
<organism evidence="5 6">
    <name type="scientific">Halovenus carboxidivorans</name>
    <dbReference type="NCBI Taxonomy" id="2692199"/>
    <lineage>
        <taxon>Archaea</taxon>
        <taxon>Methanobacteriati</taxon>
        <taxon>Methanobacteriota</taxon>
        <taxon>Stenosarchaea group</taxon>
        <taxon>Halobacteria</taxon>
        <taxon>Halobacteriales</taxon>
        <taxon>Haloarculaceae</taxon>
        <taxon>Halovenus</taxon>
    </lineage>
</organism>
<evidence type="ECO:0000256" key="2">
    <source>
        <dbReference type="ARBA" id="ARBA00019066"/>
    </source>
</evidence>
<evidence type="ECO:0000256" key="4">
    <source>
        <dbReference type="SAM" id="Coils"/>
    </source>
</evidence>
<evidence type="ECO:0000256" key="1">
    <source>
        <dbReference type="ARBA" id="ARBA00004683"/>
    </source>
</evidence>
<evidence type="ECO:0000256" key="3">
    <source>
        <dbReference type="ARBA" id="ARBA00022752"/>
    </source>
</evidence>
<keyword evidence="4" id="KW-0175">Coiled coil</keyword>
<dbReference type="InterPro" id="IPR010123">
    <property type="entry name" value="PHA_synth_III_E"/>
</dbReference>
<dbReference type="RefSeq" id="WP_159763776.1">
    <property type="nucleotide sequence ID" value="NZ_WUUT01000003.1"/>
</dbReference>
<gene>
    <name evidence="5" type="ORF">GRX03_08455</name>
</gene>
<feature type="coiled-coil region" evidence="4">
    <location>
        <begin position="115"/>
        <end position="175"/>
    </location>
</feature>
<dbReference type="OrthoDB" id="200001at2157"/>
<keyword evidence="3" id="KW-0583">PHB biosynthesis</keyword>
<evidence type="ECO:0000313" key="5">
    <source>
        <dbReference type="EMBL" id="MXR51632.1"/>
    </source>
</evidence>
<comment type="caution">
    <text evidence="5">The sequence shown here is derived from an EMBL/GenBank/DDBJ whole genome shotgun (WGS) entry which is preliminary data.</text>
</comment>
<dbReference type="EMBL" id="WUUT01000003">
    <property type="protein sequence ID" value="MXR51632.1"/>
    <property type="molecule type" value="Genomic_DNA"/>
</dbReference>
<accession>A0A6B0T8I5</accession>
<keyword evidence="6" id="KW-1185">Reference proteome</keyword>
<reference evidence="5 6" key="1">
    <citation type="submission" date="2019-12" db="EMBL/GenBank/DDBJ databases">
        <title>Isolation and characterization of three novel carbon monoxide-oxidizing members of Halobacteria from salione crusts and soils.</title>
        <authorList>
            <person name="Myers M.R."/>
            <person name="King G.M."/>
        </authorList>
    </citation>
    <scope>NUCLEOTIDE SEQUENCE [LARGE SCALE GENOMIC DNA]</scope>
    <source>
        <strain evidence="5 6">WSH3</strain>
    </source>
</reference>
<comment type="pathway">
    <text evidence="1">Biopolymer metabolism; poly-(R)-3-hydroxybutanoate biosynthesis.</text>
</comment>
<proteinExistence type="predicted"/>
<dbReference type="AlphaFoldDB" id="A0A6B0T8I5"/>
<dbReference type="GO" id="GO:0042619">
    <property type="term" value="P:poly-hydroxybutyrate biosynthetic process"/>
    <property type="evidence" value="ECO:0007669"/>
    <property type="project" value="UniProtKB-KW"/>
</dbReference>
<dbReference type="UniPathway" id="UPA00917"/>
<dbReference type="Proteomes" id="UP000466535">
    <property type="component" value="Unassembled WGS sequence"/>
</dbReference>
<dbReference type="Pfam" id="PF09712">
    <property type="entry name" value="PHA_synth_III_E"/>
    <property type="match status" value="1"/>
</dbReference>